<dbReference type="InterPro" id="IPR000504">
    <property type="entry name" value="RRM_dom"/>
</dbReference>
<dbReference type="GO" id="GO:0005730">
    <property type="term" value="C:nucleolus"/>
    <property type="evidence" value="ECO:0007669"/>
    <property type="project" value="UniProtKB-SubCell"/>
</dbReference>
<comment type="subcellular location">
    <subcellularLocation>
        <location evidence="1">Nucleus</location>
        <location evidence="1">Nucleolus</location>
    </subcellularLocation>
</comment>
<evidence type="ECO:0000259" key="6">
    <source>
        <dbReference type="PROSITE" id="PS50102"/>
    </source>
</evidence>
<evidence type="ECO:0000313" key="7">
    <source>
        <dbReference type="EMBL" id="NDV37379.1"/>
    </source>
</evidence>
<organism evidence="7">
    <name type="scientific">Arcella intermedia</name>
    <dbReference type="NCBI Taxonomy" id="1963864"/>
    <lineage>
        <taxon>Eukaryota</taxon>
        <taxon>Amoebozoa</taxon>
        <taxon>Tubulinea</taxon>
        <taxon>Elardia</taxon>
        <taxon>Arcellinida</taxon>
        <taxon>Sphaerothecina</taxon>
        <taxon>Arcellidae</taxon>
        <taxon>Arcella</taxon>
    </lineage>
</organism>
<dbReference type="GO" id="GO:0003723">
    <property type="term" value="F:RNA binding"/>
    <property type="evidence" value="ECO:0007669"/>
    <property type="project" value="UniProtKB-UniRule"/>
</dbReference>
<evidence type="ECO:0000256" key="1">
    <source>
        <dbReference type="ARBA" id="ARBA00004604"/>
    </source>
</evidence>
<evidence type="ECO:0000256" key="5">
    <source>
        <dbReference type="SAM" id="Coils"/>
    </source>
</evidence>
<dbReference type="SUPFAM" id="SSF54928">
    <property type="entry name" value="RNA-binding domain, RBD"/>
    <property type="match status" value="1"/>
</dbReference>
<evidence type="ECO:0000256" key="3">
    <source>
        <dbReference type="ARBA" id="ARBA00023242"/>
    </source>
</evidence>
<sequence length="173" mass="20240">MALDEKTRHKLEKEVEQKKKKVTEIKATDPRGVIRLSRLPWGFEEWQMKKYFSQFGHVTRIKLCRSKRTGGSKGMAYIEFLDPVVAKIVSDTMNGYIMFNNVLKCEIVPPEKVSHRLFRPFIPPPDYTALNAQRFNSKDRALNKNSIEKQNKKMKALGIDYEFNTEKKQTEIN</sequence>
<reference evidence="7" key="1">
    <citation type="journal article" date="2020" name="J. Eukaryot. Microbiol.">
        <title>De novo Sequencing, Assembly and Annotation of the Transcriptome for the Free-Living Testate Amoeba Arcella intermedia.</title>
        <authorList>
            <person name="Ribeiro G.M."/>
            <person name="Porfirio-Sousa A.L."/>
            <person name="Maurer-Alcala X.X."/>
            <person name="Katz L.A."/>
            <person name="Lahr D.J.G."/>
        </authorList>
    </citation>
    <scope>NUCLEOTIDE SEQUENCE</scope>
</reference>
<dbReference type="PROSITE" id="PS50102">
    <property type="entry name" value="RRM"/>
    <property type="match status" value="1"/>
</dbReference>
<keyword evidence="2 4" id="KW-0694">RNA-binding</keyword>
<dbReference type="SMART" id="SM00360">
    <property type="entry name" value="RRM"/>
    <property type="match status" value="1"/>
</dbReference>
<evidence type="ECO:0000256" key="2">
    <source>
        <dbReference type="ARBA" id="ARBA00022884"/>
    </source>
</evidence>
<dbReference type="AlphaFoldDB" id="A0A6B2LJT4"/>
<dbReference type="CDD" id="cd12307">
    <property type="entry name" value="RRM_NIFK_like"/>
    <property type="match status" value="1"/>
</dbReference>
<keyword evidence="3" id="KW-0539">Nucleus</keyword>
<dbReference type="Gene3D" id="3.30.70.330">
    <property type="match status" value="1"/>
</dbReference>
<feature type="domain" description="RRM" evidence="6">
    <location>
        <begin position="32"/>
        <end position="110"/>
    </location>
</feature>
<dbReference type="InterPro" id="IPR012677">
    <property type="entry name" value="Nucleotide-bd_a/b_plait_sf"/>
</dbReference>
<accession>A0A6B2LJT4</accession>
<feature type="coiled-coil region" evidence="5">
    <location>
        <begin position="1"/>
        <end position="28"/>
    </location>
</feature>
<dbReference type="InterPro" id="IPR035979">
    <property type="entry name" value="RBD_domain_sf"/>
</dbReference>
<keyword evidence="5" id="KW-0175">Coiled coil</keyword>
<protein>
    <recommendedName>
        <fullName evidence="6">RRM domain-containing protein</fullName>
    </recommendedName>
</protein>
<dbReference type="PANTHER" id="PTHR46754">
    <property type="entry name" value="MKI67 FHA DOMAIN-INTERACTING NUCLEOLAR PHOSPHOPROTEIN"/>
    <property type="match status" value="1"/>
</dbReference>
<proteinExistence type="predicted"/>
<name>A0A6B2LJT4_9EUKA</name>
<dbReference type="EMBL" id="GIBP01008410">
    <property type="protein sequence ID" value="NDV37379.1"/>
    <property type="molecule type" value="Transcribed_RNA"/>
</dbReference>
<evidence type="ECO:0000256" key="4">
    <source>
        <dbReference type="PROSITE-ProRule" id="PRU00176"/>
    </source>
</evidence>
<dbReference type="Pfam" id="PF00076">
    <property type="entry name" value="RRM_1"/>
    <property type="match status" value="1"/>
</dbReference>